<dbReference type="SUPFAM" id="SSF50630">
    <property type="entry name" value="Acid proteases"/>
    <property type="match status" value="1"/>
</dbReference>
<dbReference type="InterPro" id="IPR021109">
    <property type="entry name" value="Peptidase_aspartic_dom_sf"/>
</dbReference>
<evidence type="ECO:0000256" key="3">
    <source>
        <dbReference type="ARBA" id="ARBA00022801"/>
    </source>
</evidence>
<proteinExistence type="inferred from homology"/>
<keyword evidence="3" id="KW-0378">Hydrolase</keyword>
<evidence type="ECO:0000256" key="2">
    <source>
        <dbReference type="ARBA" id="ARBA00022670"/>
    </source>
</evidence>
<keyword evidence="6" id="KW-1185">Reference proteome</keyword>
<evidence type="ECO:0000313" key="5">
    <source>
        <dbReference type="EMBL" id="GFP86695.1"/>
    </source>
</evidence>
<dbReference type="Gene3D" id="2.40.70.10">
    <property type="entry name" value="Acid Proteases"/>
    <property type="match status" value="1"/>
</dbReference>
<dbReference type="InterPro" id="IPR033121">
    <property type="entry name" value="PEPTIDASE_A1"/>
</dbReference>
<dbReference type="OrthoDB" id="907879at2759"/>
<keyword evidence="2" id="KW-0645">Protease</keyword>
<evidence type="ECO:0000313" key="6">
    <source>
        <dbReference type="Proteomes" id="UP000653305"/>
    </source>
</evidence>
<dbReference type="EMBL" id="BMAC01000130">
    <property type="protein sequence ID" value="GFP86695.1"/>
    <property type="molecule type" value="Genomic_DNA"/>
</dbReference>
<comment type="caution">
    <text evidence="5">The sequence shown here is derived from an EMBL/GenBank/DDBJ whole genome shotgun (WGS) entry which is preliminary data.</text>
</comment>
<dbReference type="PANTHER" id="PTHR47967">
    <property type="entry name" value="OS07G0603500 PROTEIN-RELATED"/>
    <property type="match status" value="1"/>
</dbReference>
<name>A0A830BSM8_9LAMI</name>
<reference evidence="5" key="1">
    <citation type="submission" date="2020-07" db="EMBL/GenBank/DDBJ databases">
        <title>Ethylene signaling mediates host invasion by parasitic plants.</title>
        <authorList>
            <person name="Yoshida S."/>
        </authorList>
    </citation>
    <scope>NUCLEOTIDE SEQUENCE</scope>
    <source>
        <strain evidence="5">Okayama</strain>
    </source>
</reference>
<dbReference type="InterPro" id="IPR051708">
    <property type="entry name" value="Plant_Aspart_Prot_A1"/>
</dbReference>
<dbReference type="Pfam" id="PF14543">
    <property type="entry name" value="TAXi_N"/>
    <property type="match status" value="1"/>
</dbReference>
<dbReference type="GO" id="GO:0006508">
    <property type="term" value="P:proteolysis"/>
    <property type="evidence" value="ECO:0007669"/>
    <property type="project" value="UniProtKB-KW"/>
</dbReference>
<dbReference type="PANTHER" id="PTHR47967:SF123">
    <property type="entry name" value="ASPARTIC PROTEINASE NEPENTHESIN-1-LIKE"/>
    <property type="match status" value="1"/>
</dbReference>
<dbReference type="Proteomes" id="UP000653305">
    <property type="component" value="Unassembled WGS sequence"/>
</dbReference>
<dbReference type="PROSITE" id="PS51767">
    <property type="entry name" value="PEPTIDASE_A1"/>
    <property type="match status" value="1"/>
</dbReference>
<dbReference type="GO" id="GO:0008233">
    <property type="term" value="F:peptidase activity"/>
    <property type="evidence" value="ECO:0007669"/>
    <property type="project" value="UniProtKB-KW"/>
</dbReference>
<gene>
    <name evidence="5" type="ORF">PHJA_000813300</name>
</gene>
<dbReference type="AlphaFoldDB" id="A0A830BSM8"/>
<evidence type="ECO:0000259" key="4">
    <source>
        <dbReference type="PROSITE" id="PS51767"/>
    </source>
</evidence>
<protein>
    <submittedName>
        <fullName evidence="5">Zinc finger protein constans-like 13</fullName>
    </submittedName>
</protein>
<dbReference type="GO" id="GO:0005576">
    <property type="term" value="C:extracellular region"/>
    <property type="evidence" value="ECO:0007669"/>
    <property type="project" value="TreeGrafter"/>
</dbReference>
<dbReference type="InterPro" id="IPR032861">
    <property type="entry name" value="TAXi_N"/>
</dbReference>
<organism evidence="5 6">
    <name type="scientific">Phtheirospermum japonicum</name>
    <dbReference type="NCBI Taxonomy" id="374723"/>
    <lineage>
        <taxon>Eukaryota</taxon>
        <taxon>Viridiplantae</taxon>
        <taxon>Streptophyta</taxon>
        <taxon>Embryophyta</taxon>
        <taxon>Tracheophyta</taxon>
        <taxon>Spermatophyta</taxon>
        <taxon>Magnoliopsida</taxon>
        <taxon>eudicotyledons</taxon>
        <taxon>Gunneridae</taxon>
        <taxon>Pentapetalae</taxon>
        <taxon>asterids</taxon>
        <taxon>lamiids</taxon>
        <taxon>Lamiales</taxon>
        <taxon>Orobanchaceae</taxon>
        <taxon>Orobanchaceae incertae sedis</taxon>
        <taxon>Phtheirospermum</taxon>
    </lineage>
</organism>
<accession>A0A830BSM8</accession>
<comment type="similarity">
    <text evidence="1">Belongs to the peptidase A1 family.</text>
</comment>
<sequence>MGVPTLPKNRNAACGKHKEEIFCQLREIAKKDPNFSGSLEDLELHVGLQSQVPGKCQLMNYSPGLENNADPVLVPSYEANSTPNRSCFNGEVPDESFPSTFISSFVETNHLVPDKDLDFGESTSIANAFQGVHSRARELNTQERDFAISRALSIKLIHRHSVESPFYPGNINRTERINLLAHSSSSSRFSKQTKNTTSIRPKMDSQHLMYMIQAGIGTFAPPHPPYYNYFLHLDTGNELTWTQCDECRKSGQADCFQQKPPLFPSARSTSYRPLPCDKHSLCIPGECIGFTCSYEIEYADEARSLGYLARETFTFASSNGDNKTERVKDMVFGCGIRNKRFIESAKDNLVAGNFGLGPGVYSFLRQKRSLTQGRFSYCLPPWDAAHKSAVFLRFGSDIPDKKDFKSTRC</sequence>
<feature type="domain" description="Peptidase A1" evidence="4">
    <location>
        <begin position="210"/>
        <end position="409"/>
    </location>
</feature>
<evidence type="ECO:0000256" key="1">
    <source>
        <dbReference type="ARBA" id="ARBA00007447"/>
    </source>
</evidence>